<reference evidence="2" key="1">
    <citation type="submission" date="2025-08" db="UniProtKB">
        <authorList>
            <consortium name="RefSeq"/>
        </authorList>
    </citation>
    <scope>IDENTIFICATION</scope>
    <source>
        <tissue evidence="2">Muscle</tissue>
    </source>
</reference>
<proteinExistence type="predicted"/>
<evidence type="ECO:0000313" key="1">
    <source>
        <dbReference type="Proteomes" id="UP000694941"/>
    </source>
</evidence>
<name>A0ABM1SVN3_LIMPO</name>
<evidence type="ECO:0000313" key="2">
    <source>
        <dbReference type="RefSeq" id="XP_022247689.1"/>
    </source>
</evidence>
<dbReference type="GeneID" id="111086982"/>
<keyword evidence="1" id="KW-1185">Reference proteome</keyword>
<sequence length="180" mass="20598">MLPGVAWRLQASLTYFSASMYFSQVHHVPSLTVKSLSETRWESCIDALKPLRYHTGNSYDAIMEIAEGTTITGSSGNAARTKSKSLAHGLYDFKFLVSLTVWYDILFEVNVTMCMSRKGQFAYEAEDQLGKDPKEKFKVNFYFAVYDVAIQSTEEQFEQMFELSSVFGFLYDIKNLHDKK</sequence>
<dbReference type="Proteomes" id="UP000694941">
    <property type="component" value="Unplaced"/>
</dbReference>
<protein>
    <submittedName>
        <fullName evidence="2">Uncharacterized protein LOC111086982</fullName>
    </submittedName>
</protein>
<accession>A0ABM1SVN3</accession>
<organism evidence="1 2">
    <name type="scientific">Limulus polyphemus</name>
    <name type="common">Atlantic horseshoe crab</name>
    <dbReference type="NCBI Taxonomy" id="6850"/>
    <lineage>
        <taxon>Eukaryota</taxon>
        <taxon>Metazoa</taxon>
        <taxon>Ecdysozoa</taxon>
        <taxon>Arthropoda</taxon>
        <taxon>Chelicerata</taxon>
        <taxon>Merostomata</taxon>
        <taxon>Xiphosura</taxon>
        <taxon>Limulidae</taxon>
        <taxon>Limulus</taxon>
    </lineage>
</organism>
<dbReference type="RefSeq" id="XP_022247689.1">
    <property type="nucleotide sequence ID" value="XM_022391981.1"/>
</dbReference>
<gene>
    <name evidence="2" type="primary">LOC111086982</name>
</gene>